<name>A0A2M9XCW5_9LEPT</name>
<evidence type="ECO:0000256" key="1">
    <source>
        <dbReference type="SAM" id="Phobius"/>
    </source>
</evidence>
<accession>A0A2M9XCW5</accession>
<keyword evidence="1" id="KW-0812">Transmembrane</keyword>
<evidence type="ECO:0000313" key="3">
    <source>
        <dbReference type="Proteomes" id="UP000232196"/>
    </source>
</evidence>
<dbReference type="Proteomes" id="UP000232196">
    <property type="component" value="Unassembled WGS sequence"/>
</dbReference>
<dbReference type="AlphaFoldDB" id="A0A2M9XCW5"/>
<keyword evidence="1" id="KW-1133">Transmembrane helix</keyword>
<dbReference type="RefSeq" id="WP_100706897.1">
    <property type="nucleotide sequence ID" value="NZ_NPDL01000011.1"/>
</dbReference>
<dbReference type="EMBL" id="NPDN01000005">
    <property type="protein sequence ID" value="PJZ25537.1"/>
    <property type="molecule type" value="Genomic_DNA"/>
</dbReference>
<gene>
    <name evidence="2" type="ORF">CH357_11550</name>
</gene>
<dbReference type="Pfam" id="PF10023">
    <property type="entry name" value="Aminopep"/>
    <property type="match status" value="1"/>
</dbReference>
<evidence type="ECO:0000313" key="2">
    <source>
        <dbReference type="EMBL" id="PJZ25537.1"/>
    </source>
</evidence>
<reference evidence="2 3" key="1">
    <citation type="submission" date="2017-07" db="EMBL/GenBank/DDBJ databases">
        <title>Leptospira spp. isolated from tropical soils.</title>
        <authorList>
            <person name="Thibeaux R."/>
            <person name="Iraola G."/>
            <person name="Ferres I."/>
            <person name="Bierque E."/>
            <person name="Girault D."/>
            <person name="Soupe-Gilbert M.-E."/>
            <person name="Picardeau M."/>
            <person name="Goarant C."/>
        </authorList>
    </citation>
    <scope>NUCLEOTIDE SEQUENCE [LARGE SCALE GENOMIC DNA]</scope>
    <source>
        <strain evidence="2 3">MCA1-C-A1</strain>
    </source>
</reference>
<proteinExistence type="predicted"/>
<keyword evidence="3" id="KW-1185">Reference proteome</keyword>
<keyword evidence="2" id="KW-0378">Hydrolase</keyword>
<feature type="transmembrane region" description="Helical" evidence="1">
    <location>
        <begin position="20"/>
        <end position="41"/>
    </location>
</feature>
<dbReference type="GO" id="GO:0004177">
    <property type="term" value="F:aminopeptidase activity"/>
    <property type="evidence" value="ECO:0007669"/>
    <property type="project" value="UniProtKB-KW"/>
</dbReference>
<organism evidence="2 3">
    <name type="scientific">Leptospira hartskeerlii</name>
    <dbReference type="NCBI Taxonomy" id="2023177"/>
    <lineage>
        <taxon>Bacteria</taxon>
        <taxon>Pseudomonadati</taxon>
        <taxon>Spirochaetota</taxon>
        <taxon>Spirochaetia</taxon>
        <taxon>Leptospirales</taxon>
        <taxon>Leptospiraceae</taxon>
        <taxon>Leptospira</taxon>
    </lineage>
</organism>
<keyword evidence="2" id="KW-0645">Protease</keyword>
<protein>
    <submittedName>
        <fullName evidence="2">Aminopeptidase</fullName>
    </submittedName>
</protein>
<keyword evidence="1" id="KW-0472">Membrane</keyword>
<sequence>MQSDSTHLLPNGKNRRLGFFSGIPVLFFLFFSGQGCIPYLFHLGKEQAKILLQRKAIQEVLADPEVSESTKIKLKEVEKIREFGIQELALSPEGGFKSFVQLDRSAIGWHVSACHPLRFESYTWWFPIAGTVPYKGYFSLEKAKEEEQSLKDQGFDTRIRITAGYSTLGWFEDPLFSSQLYEDPGDLASIVIHEMAHATVYFPGDSLFNESYASFVEDVGSDEYVLKIGGPKLLEERKRSEEETKLYKNIIIETANLLKATYTEGGTEDTLRKKKTEIISNFRRKLLQTKWTKINSKKLAERNWNNEDFIGMLRYNSGTGYFTKRFLEVGKDFGKFHEEMRKLKEKSAEERKALLEFQQE</sequence>
<keyword evidence="2" id="KW-0031">Aminopeptidase</keyword>
<comment type="caution">
    <text evidence="2">The sequence shown here is derived from an EMBL/GenBank/DDBJ whole genome shotgun (WGS) entry which is preliminary data.</text>
</comment>
<dbReference type="PIRSF" id="PIRSF029285">
    <property type="entry name" value="Aminopept"/>
    <property type="match status" value="1"/>
</dbReference>
<dbReference type="OrthoDB" id="357991at2"/>
<dbReference type="InterPro" id="IPR014553">
    <property type="entry name" value="Aminopept"/>
</dbReference>